<feature type="compositionally biased region" description="Low complexity" evidence="1">
    <location>
        <begin position="195"/>
        <end position="205"/>
    </location>
</feature>
<evidence type="ECO:0000256" key="1">
    <source>
        <dbReference type="SAM" id="MobiDB-lite"/>
    </source>
</evidence>
<reference evidence="3" key="1">
    <citation type="journal article" date="2019" name="Int. J. Syst. Evol. Microbiol.">
        <title>The Global Catalogue of Microorganisms (GCM) 10K type strain sequencing project: providing services to taxonomists for standard genome sequencing and annotation.</title>
        <authorList>
            <consortium name="The Broad Institute Genomics Platform"/>
            <consortium name="The Broad Institute Genome Sequencing Center for Infectious Disease"/>
            <person name="Wu L."/>
            <person name="Ma J."/>
        </authorList>
    </citation>
    <scope>NUCLEOTIDE SEQUENCE [LARGE SCALE GENOMIC DNA]</scope>
    <source>
        <strain evidence="3">KCTC 52042</strain>
    </source>
</reference>
<name>A0ABW5JIB7_9BACT</name>
<dbReference type="InterPro" id="IPR032601">
    <property type="entry name" value="DUF4900"/>
</dbReference>
<evidence type="ECO:0000313" key="2">
    <source>
        <dbReference type="EMBL" id="MFD2532491.1"/>
    </source>
</evidence>
<comment type="caution">
    <text evidence="2">The sequence shown here is derived from an EMBL/GenBank/DDBJ whole genome shotgun (WGS) entry which is preliminary data.</text>
</comment>
<gene>
    <name evidence="2" type="ORF">ACFSVN_08545</name>
</gene>
<sequence length="214" mass="23779">MGRSMLILVCGFVIISGIIQLNNANRANMLPERVVDQYNEHQARNVASSLVDDAINKLLLDMEWEGTITTDEHYEGTGTLTTGPDPADPLNEYKALLTSTGNFGGYTAETQVLMNRDSFSKYSYFTDEEKLPGGQNIWWWNDDEVRGPVHTNGTFRMSGSPTFHGFVTSPNDWIGYTGDEDSNDPDMRHGSDTPNFNNGSNFNLNRTKELPGAA</sequence>
<evidence type="ECO:0000313" key="3">
    <source>
        <dbReference type="Proteomes" id="UP001597460"/>
    </source>
</evidence>
<dbReference type="Pfam" id="PF16241">
    <property type="entry name" value="DUF4900"/>
    <property type="match status" value="1"/>
</dbReference>
<dbReference type="Proteomes" id="UP001597460">
    <property type="component" value="Unassembled WGS sequence"/>
</dbReference>
<proteinExistence type="predicted"/>
<dbReference type="EMBL" id="JBHULI010000024">
    <property type="protein sequence ID" value="MFD2532491.1"/>
    <property type="molecule type" value="Genomic_DNA"/>
</dbReference>
<protein>
    <submittedName>
        <fullName evidence="2">DUF4900 domain-containing protein</fullName>
    </submittedName>
</protein>
<organism evidence="2 3">
    <name type="scientific">Gracilimonas halophila</name>
    <dbReference type="NCBI Taxonomy" id="1834464"/>
    <lineage>
        <taxon>Bacteria</taxon>
        <taxon>Pseudomonadati</taxon>
        <taxon>Balneolota</taxon>
        <taxon>Balneolia</taxon>
        <taxon>Balneolales</taxon>
        <taxon>Balneolaceae</taxon>
        <taxon>Gracilimonas</taxon>
    </lineage>
</organism>
<keyword evidence="3" id="KW-1185">Reference proteome</keyword>
<accession>A0ABW5JIB7</accession>
<feature type="region of interest" description="Disordered" evidence="1">
    <location>
        <begin position="174"/>
        <end position="214"/>
    </location>
</feature>